<reference evidence="1" key="1">
    <citation type="submission" date="2020-06" db="EMBL/GenBank/DDBJ databases">
        <title>Unique genomic features of the anaerobic methanotrophic archaea.</title>
        <authorList>
            <person name="Chadwick G.L."/>
            <person name="Skennerton C.T."/>
            <person name="Laso-Perez R."/>
            <person name="Leu A.O."/>
            <person name="Speth D.R."/>
            <person name="Yu H."/>
            <person name="Morgan-Lang C."/>
            <person name="Hatzenpichler R."/>
            <person name="Goudeau D."/>
            <person name="Malmstrom R."/>
            <person name="Brazelton W.J."/>
            <person name="Woyke T."/>
            <person name="Hallam S.J."/>
            <person name="Tyson G.W."/>
            <person name="Wegener G."/>
            <person name="Boetius A."/>
            <person name="Orphan V."/>
        </authorList>
    </citation>
    <scope>NUCLEOTIDE SEQUENCE</scope>
</reference>
<dbReference type="EMBL" id="MT631456">
    <property type="protein sequence ID" value="QNO50967.1"/>
    <property type="molecule type" value="Genomic_DNA"/>
</dbReference>
<protein>
    <recommendedName>
        <fullName evidence="2">VapB-type antitoxin</fullName>
    </recommendedName>
</protein>
<proteinExistence type="predicted"/>
<organism evidence="1">
    <name type="scientific">Candidatus Methanophagaceae archaeon ANME-1 ERB6</name>
    <dbReference type="NCBI Taxonomy" id="2759912"/>
    <lineage>
        <taxon>Archaea</taxon>
        <taxon>Methanobacteriati</taxon>
        <taxon>Methanobacteriota</taxon>
        <taxon>Stenosarchaea group</taxon>
        <taxon>Methanomicrobia</taxon>
        <taxon>Candidatus Methanophagales</taxon>
        <taxon>Candidatus Methanophagaceae</taxon>
    </lineage>
</organism>
<sequence>MENKHATLELRKELAEHLFTLAEREGVSVEELLRRVLKLYPEKPSSAAEVLRLVKQQTGRKPKLLKSPPEVFRAGYKEEGLL</sequence>
<evidence type="ECO:0000313" key="1">
    <source>
        <dbReference type="EMBL" id="QNO50967.1"/>
    </source>
</evidence>
<dbReference type="GO" id="GO:0006355">
    <property type="term" value="P:regulation of DNA-templated transcription"/>
    <property type="evidence" value="ECO:0007669"/>
    <property type="project" value="InterPro"/>
</dbReference>
<dbReference type="AlphaFoldDB" id="A0A7G9YSI3"/>
<evidence type="ECO:0008006" key="2">
    <source>
        <dbReference type="Google" id="ProtNLM"/>
    </source>
</evidence>
<accession>A0A7G9YSI3</accession>
<name>A0A7G9YSI3_9EURY</name>
<gene>
    <name evidence="1" type="ORF">BBGANOMO_00041</name>
</gene>